<accession>A0A2T0K5J7</accession>
<comment type="caution">
    <text evidence="1">The sequence shown here is derived from an EMBL/GenBank/DDBJ whole genome shotgun (WGS) entry which is preliminary data.</text>
</comment>
<organism evidence="1 2">
    <name type="scientific">Actinoplanes italicus</name>
    <dbReference type="NCBI Taxonomy" id="113567"/>
    <lineage>
        <taxon>Bacteria</taxon>
        <taxon>Bacillati</taxon>
        <taxon>Actinomycetota</taxon>
        <taxon>Actinomycetes</taxon>
        <taxon>Micromonosporales</taxon>
        <taxon>Micromonosporaceae</taxon>
        <taxon>Actinoplanes</taxon>
    </lineage>
</organism>
<name>A0A2T0K5J7_9ACTN</name>
<reference evidence="1 2" key="1">
    <citation type="submission" date="2018-03" db="EMBL/GenBank/DDBJ databases">
        <title>Genomic Encyclopedia of Archaeal and Bacterial Type Strains, Phase II (KMG-II): from individual species to whole genera.</title>
        <authorList>
            <person name="Goeker M."/>
        </authorList>
    </citation>
    <scope>NUCLEOTIDE SEQUENCE [LARGE SCALE GENOMIC DNA]</scope>
    <source>
        <strain evidence="1 2">DSM 43146</strain>
    </source>
</reference>
<dbReference type="Proteomes" id="UP000239415">
    <property type="component" value="Unassembled WGS sequence"/>
</dbReference>
<dbReference type="EMBL" id="PVMZ01000013">
    <property type="protein sequence ID" value="PRX18247.1"/>
    <property type="molecule type" value="Genomic_DNA"/>
</dbReference>
<proteinExistence type="predicted"/>
<keyword evidence="2" id="KW-1185">Reference proteome</keyword>
<evidence type="ECO:0000313" key="2">
    <source>
        <dbReference type="Proteomes" id="UP000239415"/>
    </source>
</evidence>
<evidence type="ECO:0000313" key="1">
    <source>
        <dbReference type="EMBL" id="PRX18247.1"/>
    </source>
</evidence>
<dbReference type="AlphaFoldDB" id="A0A2T0K5J7"/>
<protein>
    <submittedName>
        <fullName evidence="1">Uncharacterized protein</fullName>
    </submittedName>
</protein>
<sequence length="157" mass="17339">MIRAEPPQFGTLLPIRHRSAGYTTRQERHTHNVGSVSPGIRELKIGTRIHVESFKRLGDEAALLEELPTGSVFEGLSELQGPTDQSPQVVVDTPLKQPATHLIDNDDTGRGEQQWSLANEFAQLADVRHEFPLPPSDEPVRPAGGVVRVILFRPAQN</sequence>
<gene>
    <name evidence="1" type="ORF">CLV67_11380</name>
</gene>